<evidence type="ECO:0000256" key="7">
    <source>
        <dbReference type="ARBA" id="ARBA00023015"/>
    </source>
</evidence>
<dbReference type="Gene3D" id="2.30.30.1020">
    <property type="entry name" value="CCR4-NOT complex subunit 2/3/5, C-terminal domain"/>
    <property type="match status" value="1"/>
</dbReference>
<feature type="compositionally biased region" description="Basic and acidic residues" evidence="12">
    <location>
        <begin position="366"/>
        <end position="375"/>
    </location>
</feature>
<evidence type="ECO:0000259" key="13">
    <source>
        <dbReference type="Pfam" id="PF04065"/>
    </source>
</evidence>
<dbReference type="GO" id="GO:0030015">
    <property type="term" value="C:CCR4-NOT core complex"/>
    <property type="evidence" value="ECO:0007669"/>
    <property type="project" value="UniProtKB-UniRule"/>
</dbReference>
<dbReference type="GO" id="GO:0000932">
    <property type="term" value="C:P-body"/>
    <property type="evidence" value="ECO:0007669"/>
    <property type="project" value="UniProtKB-UniRule"/>
</dbReference>
<dbReference type="STRING" id="448386.A0A2V3IXW3"/>
<evidence type="ECO:0000256" key="12">
    <source>
        <dbReference type="SAM" id="MobiDB-lite"/>
    </source>
</evidence>
<evidence type="ECO:0000256" key="1">
    <source>
        <dbReference type="ARBA" id="ARBA00004123"/>
    </source>
</evidence>
<feature type="domain" description="CCR4-Not complex component Not N-terminal" evidence="13">
    <location>
        <begin position="3"/>
        <end position="228"/>
    </location>
</feature>
<evidence type="ECO:0000313" key="16">
    <source>
        <dbReference type="Proteomes" id="UP000247409"/>
    </source>
</evidence>
<dbReference type="InterPro" id="IPR038635">
    <property type="entry name" value="CCR4-NOT_su2/3/5_C_sf"/>
</dbReference>
<accession>A0A2V3IXW3</accession>
<evidence type="ECO:0000256" key="4">
    <source>
        <dbReference type="ARBA" id="ARBA00022490"/>
    </source>
</evidence>
<dbReference type="Pfam" id="PF04153">
    <property type="entry name" value="NOT2_3_5_C"/>
    <property type="match status" value="1"/>
</dbReference>
<keyword evidence="5 10" id="KW-0678">Repressor</keyword>
<dbReference type="OrthoDB" id="293823at2759"/>
<comment type="similarity">
    <text evidence="3 10">Belongs to the CNOT2/3/5 family.</text>
</comment>
<dbReference type="EMBL" id="NBIV01000031">
    <property type="protein sequence ID" value="PXF46988.1"/>
    <property type="molecule type" value="Genomic_DNA"/>
</dbReference>
<keyword evidence="6" id="KW-0597">Phosphoprotein</keyword>
<keyword evidence="16" id="KW-1185">Reference proteome</keyword>
<sequence length="566" mass="64044">MANRKLQGEIDRVLKKVDEGVQVFEQIWDKVYSATTTAQKEKYEGDLKKEIKKLQRLRDQIKTWQGDSSIKDKTRLTAARKLIEEKMEKFKICEKETKTKAFSKEGLAQDRTDPKQKAKTGVGEWVREAIAGLDEQTEELEAEIETLNSGKRKKRSEENPRVSQLKEVITRHKYHVTMLERVLRAVYNDAVTPSEASELKESVDYYIESNQDPDFYEDVEMYDALNLDSTPAPQPTISKKSRANERADDDDENHSHSKKNPSSPRNTRGARNNSKSSSARAGSPKNGRAVDRSPTRAETNNNRSGASAARETASGRSSAPLMSSVVKGNTNSKPSASNAPVTAASTVEASQGSVQHTTDTSTQPRFVDDTTHPREAVPPSSAVAGPSSAAELPDVRKQDEHNDIEDLVIDELEFGWRQFQELDRDPGLTPPNPTPRGTTTAQTPRHPALVPSCFPSVAAPIFDNPEIFKRFDPDTLFFIFYYQQGTYQQYLAARELKRQGWRFHKKYLTWFQRHADPKVSTDEYETGTFIYFDYANVVVRGHGSGWCQRIKSEFAFEYRFLEDELV</sequence>
<organism evidence="15 16">
    <name type="scientific">Gracilariopsis chorda</name>
    <dbReference type="NCBI Taxonomy" id="448386"/>
    <lineage>
        <taxon>Eukaryota</taxon>
        <taxon>Rhodophyta</taxon>
        <taxon>Florideophyceae</taxon>
        <taxon>Rhodymeniophycidae</taxon>
        <taxon>Gracilariales</taxon>
        <taxon>Gracilariaceae</taxon>
        <taxon>Gracilariopsis</taxon>
    </lineage>
</organism>
<proteinExistence type="inferred from homology"/>
<dbReference type="GO" id="GO:0006355">
    <property type="term" value="P:regulation of DNA-templated transcription"/>
    <property type="evidence" value="ECO:0007669"/>
    <property type="project" value="InterPro"/>
</dbReference>
<protein>
    <submittedName>
        <fullName evidence="15">CCR4-NOT transcription complex subunit 3</fullName>
    </submittedName>
</protein>
<feature type="region of interest" description="Disordered" evidence="12">
    <location>
        <begin position="227"/>
        <end position="399"/>
    </location>
</feature>
<dbReference type="InterPro" id="IPR007207">
    <property type="entry name" value="Not_N"/>
</dbReference>
<keyword evidence="9 10" id="KW-0539">Nucleus</keyword>
<evidence type="ECO:0000259" key="14">
    <source>
        <dbReference type="Pfam" id="PF04153"/>
    </source>
</evidence>
<feature type="region of interest" description="Disordered" evidence="12">
    <location>
        <begin position="422"/>
        <end position="447"/>
    </location>
</feature>
<evidence type="ECO:0000256" key="3">
    <source>
        <dbReference type="ARBA" id="ARBA00007682"/>
    </source>
</evidence>
<feature type="domain" description="NOT2/NOT3/NOT5 C-terminal" evidence="14">
    <location>
        <begin position="442"/>
        <end position="561"/>
    </location>
</feature>
<dbReference type="PANTHER" id="PTHR23326">
    <property type="entry name" value="CCR4 NOT-RELATED"/>
    <property type="match status" value="1"/>
</dbReference>
<keyword evidence="4 10" id="KW-0963">Cytoplasm</keyword>
<gene>
    <name evidence="15" type="ORF">BWQ96_03326</name>
</gene>
<feature type="coiled-coil region" evidence="11">
    <location>
        <begin position="40"/>
        <end position="67"/>
    </location>
</feature>
<feature type="compositionally biased region" description="Polar residues" evidence="12">
    <location>
        <begin position="227"/>
        <end position="238"/>
    </location>
</feature>
<feature type="compositionally biased region" description="Low complexity" evidence="12">
    <location>
        <begin position="269"/>
        <end position="283"/>
    </location>
</feature>
<feature type="coiled-coil region" evidence="11">
    <location>
        <begin position="130"/>
        <end position="157"/>
    </location>
</feature>
<feature type="compositionally biased region" description="Polar residues" evidence="12">
    <location>
        <begin position="296"/>
        <end position="305"/>
    </location>
</feature>
<dbReference type="InterPro" id="IPR007282">
    <property type="entry name" value="NOT2/3/5_C"/>
</dbReference>
<dbReference type="AlphaFoldDB" id="A0A2V3IXW3"/>
<dbReference type="Pfam" id="PF04065">
    <property type="entry name" value="Not3"/>
    <property type="match status" value="1"/>
</dbReference>
<dbReference type="InterPro" id="IPR040168">
    <property type="entry name" value="Not2/3/5"/>
</dbReference>
<keyword evidence="7 10" id="KW-0805">Transcription regulation</keyword>
<evidence type="ECO:0000313" key="15">
    <source>
        <dbReference type="EMBL" id="PXF46988.1"/>
    </source>
</evidence>
<feature type="compositionally biased region" description="Polar residues" evidence="12">
    <location>
        <begin position="314"/>
        <end position="364"/>
    </location>
</feature>
<evidence type="ECO:0000256" key="5">
    <source>
        <dbReference type="ARBA" id="ARBA00022491"/>
    </source>
</evidence>
<dbReference type="Proteomes" id="UP000247409">
    <property type="component" value="Unassembled WGS sequence"/>
</dbReference>
<keyword evidence="11" id="KW-0175">Coiled coil</keyword>
<name>A0A2V3IXW3_9FLOR</name>
<evidence type="ECO:0000256" key="2">
    <source>
        <dbReference type="ARBA" id="ARBA00004496"/>
    </source>
</evidence>
<dbReference type="PIRSF" id="PIRSF005290">
    <property type="entry name" value="NOT_su_3_5"/>
    <property type="match status" value="1"/>
</dbReference>
<evidence type="ECO:0000256" key="11">
    <source>
        <dbReference type="SAM" id="Coils"/>
    </source>
</evidence>
<evidence type="ECO:0000256" key="8">
    <source>
        <dbReference type="ARBA" id="ARBA00023163"/>
    </source>
</evidence>
<dbReference type="GO" id="GO:0005634">
    <property type="term" value="C:nucleus"/>
    <property type="evidence" value="ECO:0007669"/>
    <property type="project" value="UniProtKB-SubCell"/>
</dbReference>
<keyword evidence="8 10" id="KW-0804">Transcription</keyword>
<reference evidence="15 16" key="1">
    <citation type="journal article" date="2018" name="Mol. Biol. Evol.">
        <title>Analysis of the draft genome of the red seaweed Gracilariopsis chorda provides insights into genome size evolution in Rhodophyta.</title>
        <authorList>
            <person name="Lee J."/>
            <person name="Yang E.C."/>
            <person name="Graf L."/>
            <person name="Yang J.H."/>
            <person name="Qiu H."/>
            <person name="Zel Zion U."/>
            <person name="Chan C.X."/>
            <person name="Stephens T.G."/>
            <person name="Weber A.P.M."/>
            <person name="Boo G.H."/>
            <person name="Boo S.M."/>
            <person name="Kim K.M."/>
            <person name="Shin Y."/>
            <person name="Jung M."/>
            <person name="Lee S.J."/>
            <person name="Yim H.S."/>
            <person name="Lee J.H."/>
            <person name="Bhattacharya D."/>
            <person name="Yoon H.S."/>
        </authorList>
    </citation>
    <scope>NUCLEOTIDE SEQUENCE [LARGE SCALE GENOMIC DNA]</scope>
    <source>
        <strain evidence="15 16">SKKU-2015</strain>
        <tissue evidence="15">Whole body</tissue>
    </source>
</reference>
<evidence type="ECO:0000256" key="10">
    <source>
        <dbReference type="PIRNR" id="PIRNR005290"/>
    </source>
</evidence>
<comment type="caution">
    <text evidence="15">The sequence shown here is derived from an EMBL/GenBank/DDBJ whole genome shotgun (WGS) entry which is preliminary data.</text>
</comment>
<dbReference type="InterPro" id="IPR012270">
    <property type="entry name" value="CCR4-NOT_su3/5"/>
</dbReference>
<comment type="subcellular location">
    <subcellularLocation>
        <location evidence="2 10">Cytoplasm</location>
    </subcellularLocation>
    <subcellularLocation>
        <location evidence="1 10">Nucleus</location>
    </subcellularLocation>
</comment>
<evidence type="ECO:0000256" key="6">
    <source>
        <dbReference type="ARBA" id="ARBA00022553"/>
    </source>
</evidence>
<evidence type="ECO:0000256" key="9">
    <source>
        <dbReference type="ARBA" id="ARBA00023242"/>
    </source>
</evidence>
<feature type="compositionally biased region" description="Low complexity" evidence="12">
    <location>
        <begin position="377"/>
        <end position="390"/>
    </location>
</feature>